<sequence>METEERKKQKAKVLKYLNRYTPFATLIFIVLLDSYLYFWPGRVEPLKPSGYSVIREIDPFPSDHLVLPIEWNNTGARRVVVRQPELILYELDSSGRENGNVYRFPVAGEYPDVSHESFAKLYTIKQAFVLEPRSITTKVLVFHIEKWWDESNPRTYRFRFTKRERFNVYISFKTGLKEQPRVKLLEMDMPPTVDRLDRNSSEGYWWDFWPTVG</sequence>
<keyword evidence="1" id="KW-0812">Transmembrane</keyword>
<reference evidence="2" key="1">
    <citation type="journal article" date="2020" name="mSystems">
        <title>Genome- and Community-Level Interaction Insights into Carbon Utilization and Element Cycling Functions of Hydrothermarchaeota in Hydrothermal Sediment.</title>
        <authorList>
            <person name="Zhou Z."/>
            <person name="Liu Y."/>
            <person name="Xu W."/>
            <person name="Pan J."/>
            <person name="Luo Z.H."/>
            <person name="Li M."/>
        </authorList>
    </citation>
    <scope>NUCLEOTIDE SEQUENCE [LARGE SCALE GENOMIC DNA]</scope>
    <source>
        <strain evidence="2">SpSt-82</strain>
    </source>
</reference>
<name>A0A7V4TEM9_9BACT</name>
<dbReference type="AlphaFoldDB" id="A0A7V4TEM9"/>
<gene>
    <name evidence="2" type="ORF">ENW11_01170</name>
</gene>
<evidence type="ECO:0000313" key="2">
    <source>
        <dbReference type="EMBL" id="HGY38407.1"/>
    </source>
</evidence>
<feature type="transmembrane region" description="Helical" evidence="1">
    <location>
        <begin position="20"/>
        <end position="39"/>
    </location>
</feature>
<organism evidence="2">
    <name type="scientific">Candidatus Caldatribacterium saccharofermentans</name>
    <dbReference type="NCBI Taxonomy" id="1454753"/>
    <lineage>
        <taxon>Bacteria</taxon>
        <taxon>Pseudomonadati</taxon>
        <taxon>Atribacterota</taxon>
        <taxon>Atribacteria</taxon>
        <taxon>Atribacterales</taxon>
        <taxon>Candidatus Caldatribacteriaceae</taxon>
        <taxon>Candidatus Caldatribacterium</taxon>
    </lineage>
</organism>
<protein>
    <submittedName>
        <fullName evidence="2">Uncharacterized protein</fullName>
    </submittedName>
</protein>
<comment type="caution">
    <text evidence="2">The sequence shown here is derived from an EMBL/GenBank/DDBJ whole genome shotgun (WGS) entry which is preliminary data.</text>
</comment>
<dbReference type="EMBL" id="DTIY01000007">
    <property type="protein sequence ID" value="HGY38407.1"/>
    <property type="molecule type" value="Genomic_DNA"/>
</dbReference>
<keyword evidence="1" id="KW-1133">Transmembrane helix</keyword>
<keyword evidence="1" id="KW-0472">Membrane</keyword>
<accession>A0A7V4TEM9</accession>
<evidence type="ECO:0000256" key="1">
    <source>
        <dbReference type="SAM" id="Phobius"/>
    </source>
</evidence>
<proteinExistence type="predicted"/>